<evidence type="ECO:0000256" key="4">
    <source>
        <dbReference type="ARBA" id="ARBA00022679"/>
    </source>
</evidence>
<evidence type="ECO:0000256" key="1">
    <source>
        <dbReference type="ARBA" id="ARBA00006234"/>
    </source>
</evidence>
<dbReference type="SUPFAM" id="SSF56112">
    <property type="entry name" value="Protein kinase-like (PK-like)"/>
    <property type="match status" value="1"/>
</dbReference>
<evidence type="ECO:0000259" key="11">
    <source>
        <dbReference type="PROSITE" id="PS50011"/>
    </source>
</evidence>
<comment type="similarity">
    <text evidence="1">Belongs to the protein kinase superfamily. CAMK Ser/Thr protein kinase family. SNF1 subfamily.</text>
</comment>
<dbReference type="PROSITE" id="PS00107">
    <property type="entry name" value="PROTEIN_KINASE_ATP"/>
    <property type="match status" value="1"/>
</dbReference>
<evidence type="ECO:0000256" key="7">
    <source>
        <dbReference type="ARBA" id="ARBA00022840"/>
    </source>
</evidence>
<dbReference type="InterPro" id="IPR015940">
    <property type="entry name" value="UBA"/>
</dbReference>
<dbReference type="GO" id="GO:0035556">
    <property type="term" value="P:intracellular signal transduction"/>
    <property type="evidence" value="ECO:0007669"/>
    <property type="project" value="TreeGrafter"/>
</dbReference>
<dbReference type="AlphaFoldDB" id="A0A6D2KQM9"/>
<evidence type="ECO:0000256" key="10">
    <source>
        <dbReference type="PROSITE-ProRule" id="PRU10141"/>
    </source>
</evidence>
<feature type="domain" description="KA1" evidence="13">
    <location>
        <begin position="454"/>
        <end position="502"/>
    </location>
</feature>
<keyword evidence="4" id="KW-0808">Transferase</keyword>
<comment type="catalytic activity">
    <reaction evidence="9">
        <text>L-seryl-[protein] + ATP = O-phospho-L-seryl-[protein] + ADP + H(+)</text>
        <dbReference type="Rhea" id="RHEA:17989"/>
        <dbReference type="Rhea" id="RHEA-COMP:9863"/>
        <dbReference type="Rhea" id="RHEA-COMP:11604"/>
        <dbReference type="ChEBI" id="CHEBI:15378"/>
        <dbReference type="ChEBI" id="CHEBI:29999"/>
        <dbReference type="ChEBI" id="CHEBI:30616"/>
        <dbReference type="ChEBI" id="CHEBI:83421"/>
        <dbReference type="ChEBI" id="CHEBI:456216"/>
        <dbReference type="EC" id="2.7.11.1"/>
    </reaction>
</comment>
<dbReference type="PANTHER" id="PTHR24346">
    <property type="entry name" value="MAP/MICROTUBULE AFFINITY-REGULATING KINASE"/>
    <property type="match status" value="1"/>
</dbReference>
<dbReference type="GO" id="GO:0005524">
    <property type="term" value="F:ATP binding"/>
    <property type="evidence" value="ECO:0007669"/>
    <property type="project" value="UniProtKB-UniRule"/>
</dbReference>
<keyword evidence="3" id="KW-0723">Serine/threonine-protein kinase</keyword>
<dbReference type="PROSITE" id="PS00108">
    <property type="entry name" value="PROTEIN_KINASE_ST"/>
    <property type="match status" value="1"/>
</dbReference>
<sequence length="503" mass="57205">MDESWKKKSSKKESVLPNYKIGKSIGHGAFSKVKLAKHLATGHKVAIKIIDRKKVEELDLATKVEREIQILRALMHPRTIRLYEVVETPEHIYLVMEFAGKGELFDYIVEKGRLSEEEARRIFQQIISGVEYCHHIRVVHRDLKPENIIMDWKEDIKIADFGLSNIMYDGHLLKTSCGSPNYAAPEVLAGEPYAGPEVDIWSCGVILYALVCGQLPFDDAVVPNLFGKIKRGEYTLPNHLSRDVKDLIPRMLTVEPLRRISIPEIRQHPWFHNDLPHDLAVPPSDAREQAYNKIDEKIVQEVVNLGFDRNQVVESLVGRIQNQATVSYYLILDNSRRVPVDDSQSESTEISDGTSSSIFELGVVTSHVGHSFPALVDHHMTGLGPQAIVDNDNQWNLGLQSRAHPGDIMDAVFKAFQNLDVCWKHMKEYNMKCRWVHKSNSSNENSNVMEEDCAMISPIVLKFEIQLYKKSAGLYLLDIQRLNGPQFVFFDLCVRLLSELGVI</sequence>
<dbReference type="OrthoDB" id="193931at2759"/>
<name>A0A6D2KQM9_9BRAS</name>
<comment type="catalytic activity">
    <reaction evidence="8">
        <text>L-threonyl-[protein] + ATP = O-phospho-L-threonyl-[protein] + ADP + H(+)</text>
        <dbReference type="Rhea" id="RHEA:46608"/>
        <dbReference type="Rhea" id="RHEA-COMP:11060"/>
        <dbReference type="Rhea" id="RHEA-COMP:11605"/>
        <dbReference type="ChEBI" id="CHEBI:15378"/>
        <dbReference type="ChEBI" id="CHEBI:30013"/>
        <dbReference type="ChEBI" id="CHEBI:30616"/>
        <dbReference type="ChEBI" id="CHEBI:61977"/>
        <dbReference type="ChEBI" id="CHEBI:456216"/>
        <dbReference type="EC" id="2.7.11.1"/>
    </reaction>
</comment>
<evidence type="ECO:0000256" key="6">
    <source>
        <dbReference type="ARBA" id="ARBA00022777"/>
    </source>
</evidence>
<dbReference type="SMART" id="SM00220">
    <property type="entry name" value="S_TKc"/>
    <property type="match status" value="1"/>
</dbReference>
<feature type="domain" description="Protein kinase" evidence="11">
    <location>
        <begin position="19"/>
        <end position="271"/>
    </location>
</feature>
<dbReference type="EMBL" id="CACVBM020001607">
    <property type="protein sequence ID" value="CAA7055428.1"/>
    <property type="molecule type" value="Genomic_DNA"/>
</dbReference>
<dbReference type="PROSITE" id="PS50032">
    <property type="entry name" value="KA1"/>
    <property type="match status" value="1"/>
</dbReference>
<evidence type="ECO:0000259" key="13">
    <source>
        <dbReference type="PROSITE" id="PS50032"/>
    </source>
</evidence>
<evidence type="ECO:0000256" key="2">
    <source>
        <dbReference type="ARBA" id="ARBA00012513"/>
    </source>
</evidence>
<dbReference type="Gene3D" id="3.30.310.80">
    <property type="entry name" value="Kinase associated domain 1, KA1"/>
    <property type="match status" value="1"/>
</dbReference>
<evidence type="ECO:0000256" key="3">
    <source>
        <dbReference type="ARBA" id="ARBA00022527"/>
    </source>
</evidence>
<evidence type="ECO:0000259" key="12">
    <source>
        <dbReference type="PROSITE" id="PS50030"/>
    </source>
</evidence>
<dbReference type="Pfam" id="PF00627">
    <property type="entry name" value="UBA"/>
    <property type="match status" value="1"/>
</dbReference>
<organism evidence="14 15">
    <name type="scientific">Microthlaspi erraticum</name>
    <dbReference type="NCBI Taxonomy" id="1685480"/>
    <lineage>
        <taxon>Eukaryota</taxon>
        <taxon>Viridiplantae</taxon>
        <taxon>Streptophyta</taxon>
        <taxon>Embryophyta</taxon>
        <taxon>Tracheophyta</taxon>
        <taxon>Spermatophyta</taxon>
        <taxon>Magnoliopsida</taxon>
        <taxon>eudicotyledons</taxon>
        <taxon>Gunneridae</taxon>
        <taxon>Pentapetalae</taxon>
        <taxon>rosids</taxon>
        <taxon>malvids</taxon>
        <taxon>Brassicales</taxon>
        <taxon>Brassicaceae</taxon>
        <taxon>Coluteocarpeae</taxon>
        <taxon>Microthlaspi</taxon>
    </lineage>
</organism>
<dbReference type="EC" id="2.7.11.1" evidence="2"/>
<keyword evidence="7 10" id="KW-0067">ATP-binding</keyword>
<dbReference type="CDD" id="cd14335">
    <property type="entry name" value="UBA_SnRK1_plant"/>
    <property type="match status" value="1"/>
</dbReference>
<dbReference type="Gene3D" id="1.10.510.10">
    <property type="entry name" value="Transferase(Phosphotransferase) domain 1"/>
    <property type="match status" value="1"/>
</dbReference>
<dbReference type="SUPFAM" id="SSF103243">
    <property type="entry name" value="KA1-like"/>
    <property type="match status" value="1"/>
</dbReference>
<dbReference type="GO" id="GO:0005737">
    <property type="term" value="C:cytoplasm"/>
    <property type="evidence" value="ECO:0007669"/>
    <property type="project" value="TreeGrafter"/>
</dbReference>
<gene>
    <name evidence="14" type="ORF">MERR_LOCUS42664</name>
</gene>
<accession>A0A6D2KQM9</accession>
<keyword evidence="5 10" id="KW-0547">Nucleotide-binding</keyword>
<comment type="caution">
    <text evidence="14">The sequence shown here is derived from an EMBL/GenBank/DDBJ whole genome shotgun (WGS) entry which is preliminary data.</text>
</comment>
<dbReference type="InterPro" id="IPR011009">
    <property type="entry name" value="Kinase-like_dom_sf"/>
</dbReference>
<dbReference type="Pfam" id="PF00069">
    <property type="entry name" value="Pkinase"/>
    <property type="match status" value="1"/>
</dbReference>
<keyword evidence="15" id="KW-1185">Reference proteome</keyword>
<reference evidence="14" key="1">
    <citation type="submission" date="2020-01" db="EMBL/GenBank/DDBJ databases">
        <authorList>
            <person name="Mishra B."/>
        </authorList>
    </citation>
    <scope>NUCLEOTIDE SEQUENCE [LARGE SCALE GENOMIC DNA]</scope>
</reference>
<evidence type="ECO:0000313" key="14">
    <source>
        <dbReference type="EMBL" id="CAA7055428.1"/>
    </source>
</evidence>
<dbReference type="FunFam" id="1.10.510.10:FF:000592">
    <property type="entry name" value="CAMK family protein kinase"/>
    <property type="match status" value="1"/>
</dbReference>
<proteinExistence type="inferred from homology"/>
<dbReference type="InterPro" id="IPR017441">
    <property type="entry name" value="Protein_kinase_ATP_BS"/>
</dbReference>
<dbReference type="Proteomes" id="UP000467841">
    <property type="component" value="Unassembled WGS sequence"/>
</dbReference>
<protein>
    <recommendedName>
        <fullName evidence="2">non-specific serine/threonine protein kinase</fullName>
        <ecNumber evidence="2">2.7.11.1</ecNumber>
    </recommendedName>
</protein>
<dbReference type="Pfam" id="PF02149">
    <property type="entry name" value="KA1"/>
    <property type="match status" value="1"/>
</dbReference>
<dbReference type="InterPro" id="IPR008271">
    <property type="entry name" value="Ser/Thr_kinase_AS"/>
</dbReference>
<dbReference type="GO" id="GO:0004674">
    <property type="term" value="F:protein serine/threonine kinase activity"/>
    <property type="evidence" value="ECO:0007669"/>
    <property type="project" value="UniProtKB-KW"/>
</dbReference>
<dbReference type="CDD" id="cd12122">
    <property type="entry name" value="AMPKA_C"/>
    <property type="match status" value="1"/>
</dbReference>
<keyword evidence="6" id="KW-0418">Kinase</keyword>
<dbReference type="InterPro" id="IPR028375">
    <property type="entry name" value="KA1/Ssp2_C"/>
</dbReference>
<evidence type="ECO:0000313" key="15">
    <source>
        <dbReference type="Proteomes" id="UP000467841"/>
    </source>
</evidence>
<dbReference type="InterPro" id="IPR001772">
    <property type="entry name" value="KA1_dom"/>
</dbReference>
<dbReference type="PROSITE" id="PS50011">
    <property type="entry name" value="PROTEIN_KINASE_DOM"/>
    <property type="match status" value="1"/>
</dbReference>
<feature type="binding site" evidence="10">
    <location>
        <position position="48"/>
    </location>
    <ligand>
        <name>ATP</name>
        <dbReference type="ChEBI" id="CHEBI:30616"/>
    </ligand>
</feature>
<dbReference type="InterPro" id="IPR000719">
    <property type="entry name" value="Prot_kinase_dom"/>
</dbReference>
<dbReference type="PROSITE" id="PS50030">
    <property type="entry name" value="UBA"/>
    <property type="match status" value="1"/>
</dbReference>
<dbReference type="FunFam" id="3.30.200.20:FF:000003">
    <property type="entry name" value="Non-specific serine/threonine protein kinase"/>
    <property type="match status" value="1"/>
</dbReference>
<feature type="domain" description="UBA" evidence="12">
    <location>
        <begin position="293"/>
        <end position="333"/>
    </location>
</feature>
<dbReference type="PANTHER" id="PTHR24346:SF82">
    <property type="entry name" value="KP78A-RELATED"/>
    <property type="match status" value="1"/>
</dbReference>
<evidence type="ECO:0000256" key="8">
    <source>
        <dbReference type="ARBA" id="ARBA00047899"/>
    </source>
</evidence>
<evidence type="ECO:0000256" key="9">
    <source>
        <dbReference type="ARBA" id="ARBA00048679"/>
    </source>
</evidence>
<evidence type="ECO:0000256" key="5">
    <source>
        <dbReference type="ARBA" id="ARBA00022741"/>
    </source>
</evidence>